<proteinExistence type="predicted"/>
<protein>
    <submittedName>
        <fullName evidence="2">Uncharacterized protein</fullName>
    </submittedName>
</protein>
<feature type="compositionally biased region" description="Polar residues" evidence="1">
    <location>
        <begin position="1"/>
        <end position="22"/>
    </location>
</feature>
<evidence type="ECO:0000313" key="3">
    <source>
        <dbReference type="Proteomes" id="UP001521785"/>
    </source>
</evidence>
<gene>
    <name evidence="2" type="ORF">SLS60_012106</name>
</gene>
<evidence type="ECO:0000313" key="2">
    <source>
        <dbReference type="EMBL" id="KAL1591323.1"/>
    </source>
</evidence>
<reference evidence="2 3" key="1">
    <citation type="submission" date="2024-02" db="EMBL/GenBank/DDBJ databases">
        <title>De novo assembly and annotation of 12 fungi associated with fruit tree decline syndrome in Ontario, Canada.</title>
        <authorList>
            <person name="Sulman M."/>
            <person name="Ellouze W."/>
            <person name="Ilyukhin E."/>
        </authorList>
    </citation>
    <scope>NUCLEOTIDE SEQUENCE [LARGE SCALE GENOMIC DNA]</scope>
    <source>
        <strain evidence="2 3">M42-189</strain>
    </source>
</reference>
<keyword evidence="3" id="KW-1185">Reference proteome</keyword>
<dbReference type="EMBL" id="JAKJXO020000030">
    <property type="protein sequence ID" value="KAL1591323.1"/>
    <property type="molecule type" value="Genomic_DNA"/>
</dbReference>
<feature type="region of interest" description="Disordered" evidence="1">
    <location>
        <begin position="1"/>
        <end position="27"/>
    </location>
</feature>
<organism evidence="2 3">
    <name type="scientific">Paraconiothyrium brasiliense</name>
    <dbReference type="NCBI Taxonomy" id="300254"/>
    <lineage>
        <taxon>Eukaryota</taxon>
        <taxon>Fungi</taxon>
        <taxon>Dikarya</taxon>
        <taxon>Ascomycota</taxon>
        <taxon>Pezizomycotina</taxon>
        <taxon>Dothideomycetes</taxon>
        <taxon>Pleosporomycetidae</taxon>
        <taxon>Pleosporales</taxon>
        <taxon>Massarineae</taxon>
        <taxon>Didymosphaeriaceae</taxon>
        <taxon>Paraconiothyrium</taxon>
    </lineage>
</organism>
<accession>A0ABR3QGQ8</accession>
<comment type="caution">
    <text evidence="2">The sequence shown here is derived from an EMBL/GenBank/DDBJ whole genome shotgun (WGS) entry which is preliminary data.</text>
</comment>
<evidence type="ECO:0000256" key="1">
    <source>
        <dbReference type="SAM" id="MobiDB-lite"/>
    </source>
</evidence>
<sequence>MQTGPSGSEYDTATESTPATTVQEEHPSDITRIQAHNLSIKQAIYLSFIANARIRWALKEEGTTTKEPIDGLDNVFQKDKTPLALPNLELHLHLMQKMEKVEKDHRTESGISPWTLLYIASYEVIDIVKPKSCPQDLFCNLGSDHNPKIHDYGAHDYSTHDYSAHDSAELQPAWGYKLNMFSAIDMSLKRLKCEVVDVSRALTELASLNLPSRMNRVALQGPIRSHEDELFYKLRMLSETIEAIESYRASLVKIETEWAGYKKAYNEAFEKLE</sequence>
<name>A0ABR3QGQ8_9PLEO</name>
<dbReference type="Proteomes" id="UP001521785">
    <property type="component" value="Unassembled WGS sequence"/>
</dbReference>